<evidence type="ECO:0000313" key="4">
    <source>
        <dbReference type="EMBL" id="KAL0288739.1"/>
    </source>
</evidence>
<dbReference type="PANTHER" id="PTHR46550">
    <property type="entry name" value="F-BOX ONLY PROTEIN 3"/>
    <property type="match status" value="1"/>
</dbReference>
<dbReference type="InterPro" id="IPR004289">
    <property type="entry name" value="Herpes_UL92"/>
</dbReference>
<keyword evidence="2" id="KW-0833">Ubl conjugation pathway</keyword>
<gene>
    <name evidence="4" type="ORF">Scaly_2722400</name>
</gene>
<name>A0AAW2J3B7_9LAMI</name>
<feature type="compositionally biased region" description="Acidic residues" evidence="3">
    <location>
        <begin position="52"/>
        <end position="62"/>
    </location>
</feature>
<evidence type="ECO:0000256" key="3">
    <source>
        <dbReference type="SAM" id="MobiDB-lite"/>
    </source>
</evidence>
<dbReference type="InterPro" id="IPR052121">
    <property type="entry name" value="F-box_SCF_Substrate_Recog"/>
</dbReference>
<dbReference type="EMBL" id="JACGWM010001728">
    <property type="protein sequence ID" value="KAL0288739.1"/>
    <property type="molecule type" value="Genomic_DNA"/>
</dbReference>
<organism evidence="4">
    <name type="scientific">Sesamum calycinum</name>
    <dbReference type="NCBI Taxonomy" id="2727403"/>
    <lineage>
        <taxon>Eukaryota</taxon>
        <taxon>Viridiplantae</taxon>
        <taxon>Streptophyta</taxon>
        <taxon>Embryophyta</taxon>
        <taxon>Tracheophyta</taxon>
        <taxon>Spermatophyta</taxon>
        <taxon>Magnoliopsida</taxon>
        <taxon>eudicotyledons</taxon>
        <taxon>Gunneridae</taxon>
        <taxon>Pentapetalae</taxon>
        <taxon>asterids</taxon>
        <taxon>lamiids</taxon>
        <taxon>Lamiales</taxon>
        <taxon>Pedaliaceae</taxon>
        <taxon>Sesamum</taxon>
    </lineage>
</organism>
<comment type="pathway">
    <text evidence="1">Protein modification; protein ubiquitination.</text>
</comment>
<feature type="region of interest" description="Disordered" evidence="3">
    <location>
        <begin position="1"/>
        <end position="71"/>
    </location>
</feature>
<protein>
    <submittedName>
        <fullName evidence="4">F-box protein SKIP31</fullName>
    </submittedName>
</protein>
<evidence type="ECO:0000256" key="2">
    <source>
        <dbReference type="ARBA" id="ARBA00022786"/>
    </source>
</evidence>
<dbReference type="AlphaFoldDB" id="A0AAW2J3B7"/>
<reference evidence="4" key="2">
    <citation type="journal article" date="2024" name="Plant">
        <title>Genomic evolution and insights into agronomic trait innovations of Sesamum species.</title>
        <authorList>
            <person name="Miao H."/>
            <person name="Wang L."/>
            <person name="Qu L."/>
            <person name="Liu H."/>
            <person name="Sun Y."/>
            <person name="Le M."/>
            <person name="Wang Q."/>
            <person name="Wei S."/>
            <person name="Zheng Y."/>
            <person name="Lin W."/>
            <person name="Duan Y."/>
            <person name="Cao H."/>
            <person name="Xiong S."/>
            <person name="Wang X."/>
            <person name="Wei L."/>
            <person name="Li C."/>
            <person name="Ma Q."/>
            <person name="Ju M."/>
            <person name="Zhao R."/>
            <person name="Li G."/>
            <person name="Mu C."/>
            <person name="Tian Q."/>
            <person name="Mei H."/>
            <person name="Zhang T."/>
            <person name="Gao T."/>
            <person name="Zhang H."/>
        </authorList>
    </citation>
    <scope>NUCLEOTIDE SEQUENCE</scope>
    <source>
        <strain evidence="4">KEN8</strain>
    </source>
</reference>
<dbReference type="GO" id="GO:0005737">
    <property type="term" value="C:cytoplasm"/>
    <property type="evidence" value="ECO:0007669"/>
    <property type="project" value="TreeGrafter"/>
</dbReference>
<sequence length="369" mass="41705">MASDDEAESLAHFLESEVLSELSDLEKAETVEDENEHEVEERDGKRSRIEEGELSEQEEEEQQEAKKIRIEEGELSNEGLLMAVRSLSSSSLSSVELESEIEVALSPPEKNNMVVGNNKNDGKHSTENRQLPWRIESGMFSRILLSCCFTSSNFSLPRFLNFAAADESLWRRLLVLFPLLPFHQPHHKPKKRDEEDMAEFVRNCPSEFKEYYIQMQVAKRSQAPNPSQVNDDRIILDKTLADQVSLWKSSRGLADTMVVNHACSGENCTYHHIGDVFVCEKTGNVHVCDDTCKEVIMDPTNELLVCTISGRSFDRLLSPAEMEPEAEQQQGGGADEAEPFMGSGRFARAYLLGYNCEDEKELEAALRFC</sequence>
<reference evidence="4" key="1">
    <citation type="submission" date="2020-06" db="EMBL/GenBank/DDBJ databases">
        <authorList>
            <person name="Li T."/>
            <person name="Hu X."/>
            <person name="Zhang T."/>
            <person name="Song X."/>
            <person name="Zhang H."/>
            <person name="Dai N."/>
            <person name="Sheng W."/>
            <person name="Hou X."/>
            <person name="Wei L."/>
        </authorList>
    </citation>
    <scope>NUCLEOTIDE SEQUENCE</scope>
    <source>
        <strain evidence="4">KEN8</strain>
        <tissue evidence="4">Leaf</tissue>
    </source>
</reference>
<accession>A0AAW2J3B7</accession>
<dbReference type="PANTHER" id="PTHR46550:SF1">
    <property type="entry name" value="F-BOX PROTEIN 3"/>
    <property type="match status" value="1"/>
</dbReference>
<dbReference type="Pfam" id="PF03048">
    <property type="entry name" value="Herpes_UL92"/>
    <property type="match status" value="1"/>
</dbReference>
<comment type="caution">
    <text evidence="4">The sequence shown here is derived from an EMBL/GenBank/DDBJ whole genome shotgun (WGS) entry which is preliminary data.</text>
</comment>
<proteinExistence type="predicted"/>
<feature type="compositionally biased region" description="Basic and acidic residues" evidence="3">
    <location>
        <begin position="39"/>
        <end position="51"/>
    </location>
</feature>
<evidence type="ECO:0000256" key="1">
    <source>
        <dbReference type="ARBA" id="ARBA00004906"/>
    </source>
</evidence>